<evidence type="ECO:0000259" key="2">
    <source>
        <dbReference type="Pfam" id="PF13193"/>
    </source>
</evidence>
<dbReference type="EMBL" id="VITO01000016">
    <property type="protein sequence ID" value="TWB22242.1"/>
    <property type="molecule type" value="Genomic_DNA"/>
</dbReference>
<evidence type="ECO:0000313" key="4">
    <source>
        <dbReference type="Proteomes" id="UP000316545"/>
    </source>
</evidence>
<dbReference type="Pfam" id="PF00501">
    <property type="entry name" value="AMP-binding"/>
    <property type="match status" value="1"/>
</dbReference>
<dbReference type="Gene3D" id="3.40.50.12780">
    <property type="entry name" value="N-terminal domain of ligase-like"/>
    <property type="match status" value="1"/>
</dbReference>
<dbReference type="PANTHER" id="PTHR43767:SF1">
    <property type="entry name" value="NONRIBOSOMAL PEPTIDE SYNTHASE PES1 (EUROFUNG)-RELATED"/>
    <property type="match status" value="1"/>
</dbReference>
<protein>
    <submittedName>
        <fullName evidence="3">Fatty-acyl-CoA synthase</fullName>
    </submittedName>
</protein>
<keyword evidence="4" id="KW-1185">Reference proteome</keyword>
<dbReference type="InterPro" id="IPR050237">
    <property type="entry name" value="ATP-dep_AMP-bd_enzyme"/>
</dbReference>
<dbReference type="GO" id="GO:0016878">
    <property type="term" value="F:acid-thiol ligase activity"/>
    <property type="evidence" value="ECO:0007669"/>
    <property type="project" value="UniProtKB-ARBA"/>
</dbReference>
<accession>A0A560FKX0</accession>
<organism evidence="3 4">
    <name type="scientific">Nitrospirillum amazonense</name>
    <dbReference type="NCBI Taxonomy" id="28077"/>
    <lineage>
        <taxon>Bacteria</taxon>
        <taxon>Pseudomonadati</taxon>
        <taxon>Pseudomonadota</taxon>
        <taxon>Alphaproteobacteria</taxon>
        <taxon>Rhodospirillales</taxon>
        <taxon>Azospirillaceae</taxon>
        <taxon>Nitrospirillum</taxon>
    </lineage>
</organism>
<dbReference type="InterPro" id="IPR000873">
    <property type="entry name" value="AMP-dep_synth/lig_dom"/>
</dbReference>
<name>A0A560FKX0_9PROT</name>
<feature type="domain" description="AMP-dependent synthetase/ligase" evidence="1">
    <location>
        <begin position="20"/>
        <end position="378"/>
    </location>
</feature>
<feature type="domain" description="AMP-binding enzyme C-terminal" evidence="2">
    <location>
        <begin position="429"/>
        <end position="502"/>
    </location>
</feature>
<gene>
    <name evidence="3" type="ORF">FBZ88_11673</name>
</gene>
<sequence>MREQGAWRQTMWDLFDLTAQRARLSPDRRALVDLTAVGSAAGALTYAGLDDRAARAASLLAALGAEPGDRVAVLCRNRPDFFTLLFACAKLGCLLVPLNWRMPAAELAPVLADCQPRLLFHGAEDRATAQALAGGLAHVDLAPVDLDDDFEDRVAKQPSLPSREVWPADDVWYLLYTSGTTGEPKAVLYTYGMAMANYVNLRQGVDLSENDRTLNYLPLFHTAGINLHTLPLLMAGGEVLVQPQFDAGAVLDLIAEGRITTFFGVPAVYRQLALHPRFRSTDLGAVRRWACGGAPLEDALARRFIERGAVVCNGMGMTETGPTLFLNDPAGAAAKVGSIGKPQILCRVRVVDGAGRDVPAGHVGEVWVKGAAVTPGYWRQPAATAAAFSPDGWLRTGDLVRQDEDGYYYPVGRLKEMFISGGENVYPVEVENALLRHPGVLEVAVVAVPDPVWGEVGHAHVRAQPGTDIDSLARHCRGLLAGYKVPRRFVLVEDFPRTAAGKIQKHRLVPPPGLDLAS</sequence>
<dbReference type="RefSeq" id="WP_246138782.1">
    <property type="nucleotide sequence ID" value="NZ_JAYNFR010000009.1"/>
</dbReference>
<dbReference type="PROSITE" id="PS00455">
    <property type="entry name" value="AMP_BINDING"/>
    <property type="match status" value="1"/>
</dbReference>
<dbReference type="Pfam" id="PF13193">
    <property type="entry name" value="AMP-binding_C"/>
    <property type="match status" value="1"/>
</dbReference>
<evidence type="ECO:0000259" key="1">
    <source>
        <dbReference type="Pfam" id="PF00501"/>
    </source>
</evidence>
<dbReference type="InterPro" id="IPR020845">
    <property type="entry name" value="AMP-binding_CS"/>
</dbReference>
<evidence type="ECO:0000313" key="3">
    <source>
        <dbReference type="EMBL" id="TWB22242.1"/>
    </source>
</evidence>
<dbReference type="InterPro" id="IPR025110">
    <property type="entry name" value="AMP-bd_C"/>
</dbReference>
<proteinExistence type="predicted"/>
<dbReference type="SUPFAM" id="SSF56801">
    <property type="entry name" value="Acetyl-CoA synthetase-like"/>
    <property type="match status" value="1"/>
</dbReference>
<dbReference type="InterPro" id="IPR042099">
    <property type="entry name" value="ANL_N_sf"/>
</dbReference>
<dbReference type="PANTHER" id="PTHR43767">
    <property type="entry name" value="LONG-CHAIN-FATTY-ACID--COA LIGASE"/>
    <property type="match status" value="1"/>
</dbReference>
<reference evidence="3 4" key="1">
    <citation type="submission" date="2019-06" db="EMBL/GenBank/DDBJ databases">
        <title>Genomic Encyclopedia of Type Strains, Phase IV (KMG-V): Genome sequencing to study the core and pangenomes of soil and plant-associated prokaryotes.</title>
        <authorList>
            <person name="Whitman W."/>
        </authorList>
    </citation>
    <scope>NUCLEOTIDE SEQUENCE [LARGE SCALE GENOMIC DNA]</scope>
    <source>
        <strain evidence="3 4">BR 11865</strain>
    </source>
</reference>
<dbReference type="Gene3D" id="3.30.300.30">
    <property type="match status" value="1"/>
</dbReference>
<dbReference type="AlphaFoldDB" id="A0A560FKX0"/>
<comment type="caution">
    <text evidence="3">The sequence shown here is derived from an EMBL/GenBank/DDBJ whole genome shotgun (WGS) entry which is preliminary data.</text>
</comment>
<dbReference type="InterPro" id="IPR045851">
    <property type="entry name" value="AMP-bd_C_sf"/>
</dbReference>
<dbReference type="Proteomes" id="UP000316545">
    <property type="component" value="Unassembled WGS sequence"/>
</dbReference>